<evidence type="ECO:0000256" key="3">
    <source>
        <dbReference type="ARBA" id="ARBA00022989"/>
    </source>
</evidence>
<accession>A0A1Z4LUD6</accession>
<feature type="transmembrane region" description="Helical" evidence="5">
    <location>
        <begin position="56"/>
        <end position="74"/>
    </location>
</feature>
<dbReference type="EMBL" id="AP018227">
    <property type="protein sequence ID" value="BAY84839.1"/>
    <property type="molecule type" value="Genomic_DNA"/>
</dbReference>
<evidence type="ECO:0000313" key="7">
    <source>
        <dbReference type="Proteomes" id="UP000218418"/>
    </source>
</evidence>
<keyword evidence="2 5" id="KW-0812">Transmembrane</keyword>
<dbReference type="OrthoDB" id="425405at2"/>
<keyword evidence="3 5" id="KW-1133">Transmembrane helix</keyword>
<feature type="transmembrane region" description="Helical" evidence="5">
    <location>
        <begin position="12"/>
        <end position="35"/>
    </location>
</feature>
<keyword evidence="7" id="KW-1185">Reference proteome</keyword>
<comment type="subcellular location">
    <subcellularLocation>
        <location evidence="1">Membrane</location>
        <topology evidence="1">Multi-pass membrane protein</topology>
    </subcellularLocation>
</comment>
<protein>
    <recommendedName>
        <fullName evidence="8">DUF4870 domain-containing protein</fullName>
    </recommendedName>
</protein>
<evidence type="ECO:0000256" key="5">
    <source>
        <dbReference type="SAM" id="Phobius"/>
    </source>
</evidence>
<feature type="transmembrane region" description="Helical" evidence="5">
    <location>
        <begin position="80"/>
        <end position="98"/>
    </location>
</feature>
<sequence>MYDTDSRKFLSALSHGAIFLNFIVLPIAIPIVIFFTTKDPVVKDNAKEALNFYLNVWLFGVIIGVSVTATFGLLSPLLGLWFFIHWGLTIWALFNVFGDSDKPFRYPFIFRVI</sequence>
<proteinExistence type="predicted"/>
<dbReference type="Pfam" id="PF09685">
    <property type="entry name" value="MamF_MmsF"/>
    <property type="match status" value="1"/>
</dbReference>
<organism evidence="6 7">
    <name type="scientific">Calothrix parasitica NIES-267</name>
    <dbReference type="NCBI Taxonomy" id="1973488"/>
    <lineage>
        <taxon>Bacteria</taxon>
        <taxon>Bacillati</taxon>
        <taxon>Cyanobacteriota</taxon>
        <taxon>Cyanophyceae</taxon>
        <taxon>Nostocales</taxon>
        <taxon>Calotrichaceae</taxon>
        <taxon>Calothrix</taxon>
    </lineage>
</organism>
<evidence type="ECO:0000256" key="4">
    <source>
        <dbReference type="ARBA" id="ARBA00023136"/>
    </source>
</evidence>
<dbReference type="InterPro" id="IPR019109">
    <property type="entry name" value="MamF_MmsF"/>
</dbReference>
<dbReference type="AlphaFoldDB" id="A0A1Z4LUD6"/>
<evidence type="ECO:0000256" key="2">
    <source>
        <dbReference type="ARBA" id="ARBA00022692"/>
    </source>
</evidence>
<evidence type="ECO:0000256" key="1">
    <source>
        <dbReference type="ARBA" id="ARBA00004141"/>
    </source>
</evidence>
<reference evidence="6 7" key="1">
    <citation type="submission" date="2017-06" db="EMBL/GenBank/DDBJ databases">
        <title>Genome sequencing of cyanobaciteial culture collection at National Institute for Environmental Studies (NIES).</title>
        <authorList>
            <person name="Hirose Y."/>
            <person name="Shimura Y."/>
            <person name="Fujisawa T."/>
            <person name="Nakamura Y."/>
            <person name="Kawachi M."/>
        </authorList>
    </citation>
    <scope>NUCLEOTIDE SEQUENCE [LARGE SCALE GENOMIC DNA]</scope>
    <source>
        <strain evidence="6 7">NIES-267</strain>
    </source>
</reference>
<dbReference type="Proteomes" id="UP000218418">
    <property type="component" value="Chromosome"/>
</dbReference>
<name>A0A1Z4LUD6_9CYAN</name>
<keyword evidence="4 5" id="KW-0472">Membrane</keyword>
<gene>
    <name evidence="6" type="ORF">NIES267_43360</name>
</gene>
<evidence type="ECO:0000313" key="6">
    <source>
        <dbReference type="EMBL" id="BAY84839.1"/>
    </source>
</evidence>
<evidence type="ECO:0008006" key="8">
    <source>
        <dbReference type="Google" id="ProtNLM"/>
    </source>
</evidence>